<dbReference type="InterPro" id="IPR029058">
    <property type="entry name" value="AB_hydrolase_fold"/>
</dbReference>
<dbReference type="PANTHER" id="PTHR43265:SF1">
    <property type="entry name" value="ESTERASE ESTD"/>
    <property type="match status" value="1"/>
</dbReference>
<dbReference type="Gene3D" id="3.40.50.1820">
    <property type="entry name" value="alpha/beta hydrolase"/>
    <property type="match status" value="1"/>
</dbReference>
<keyword evidence="1" id="KW-0378">Hydrolase</keyword>
<dbReference type="SUPFAM" id="SSF53474">
    <property type="entry name" value="alpha/beta-Hydrolases"/>
    <property type="match status" value="1"/>
</dbReference>
<dbReference type="AlphaFoldDB" id="A0ABD6T4W6"/>
<organism evidence="1 2">
    <name type="scientific">Bacillus pseudomycoides</name>
    <dbReference type="NCBI Taxonomy" id="64104"/>
    <lineage>
        <taxon>Bacteria</taxon>
        <taxon>Bacillati</taxon>
        <taxon>Bacillota</taxon>
        <taxon>Bacilli</taxon>
        <taxon>Bacillales</taxon>
        <taxon>Bacillaceae</taxon>
        <taxon>Bacillus</taxon>
        <taxon>Bacillus cereus group</taxon>
    </lineage>
</organism>
<feature type="non-terminal residue" evidence="1">
    <location>
        <position position="1"/>
    </location>
</feature>
<comment type="caution">
    <text evidence="1">The sequence shown here is derived from an EMBL/GenBank/DDBJ whole genome shotgun (WGS) entry which is preliminary data.</text>
</comment>
<protein>
    <submittedName>
        <fullName evidence="1">Hydrolase</fullName>
    </submittedName>
</protein>
<dbReference type="PANTHER" id="PTHR43265">
    <property type="entry name" value="ESTERASE ESTD"/>
    <property type="match status" value="1"/>
</dbReference>
<dbReference type="InterPro" id="IPR053145">
    <property type="entry name" value="AB_hydrolase_Est10"/>
</dbReference>
<proteinExistence type="predicted"/>
<evidence type="ECO:0000313" key="1">
    <source>
        <dbReference type="EMBL" id="PHE82364.1"/>
    </source>
</evidence>
<gene>
    <name evidence="1" type="ORF">COF81_31480</name>
</gene>
<name>A0ABD6T4W6_9BACI</name>
<dbReference type="EMBL" id="NUTL01000312">
    <property type="protein sequence ID" value="PHE82364.1"/>
    <property type="molecule type" value="Genomic_DNA"/>
</dbReference>
<reference evidence="1 2" key="1">
    <citation type="submission" date="2017-09" db="EMBL/GenBank/DDBJ databases">
        <title>Large-scale bioinformatics analysis of Bacillus genomes uncovers conserved roles of natural products in bacterial physiology.</title>
        <authorList>
            <consortium name="Agbiome Team Llc"/>
            <person name="Bleich R.M."/>
            <person name="Grubbs K.J."/>
            <person name="Santa Maria K.C."/>
            <person name="Allen S.E."/>
            <person name="Farag S."/>
            <person name="Shank E.A."/>
            <person name="Bowers A."/>
        </authorList>
    </citation>
    <scope>NUCLEOTIDE SEQUENCE [LARGE SCALE GENOMIC DNA]</scope>
    <source>
        <strain evidence="1 2">AFS037265</strain>
    </source>
</reference>
<sequence>QFKLLNDPNFSSQNPPKDFYLGSPVFWDSILKIKAAEMSKEQKTPLLIIQGERDYQVQSKIEIPLWKEQLKERDNVDYRLYPKLNHFFTEGDGELSKPDEYNSPANIPEYVINDIATWVQGRAK</sequence>
<dbReference type="GO" id="GO:0016787">
    <property type="term" value="F:hydrolase activity"/>
    <property type="evidence" value="ECO:0007669"/>
    <property type="project" value="UniProtKB-KW"/>
</dbReference>
<evidence type="ECO:0000313" key="2">
    <source>
        <dbReference type="Proteomes" id="UP000221918"/>
    </source>
</evidence>
<dbReference type="Proteomes" id="UP000221918">
    <property type="component" value="Unassembled WGS sequence"/>
</dbReference>
<accession>A0ABD6T4W6</accession>